<evidence type="ECO:0000313" key="3">
    <source>
        <dbReference type="Proteomes" id="UP000887572"/>
    </source>
</evidence>
<dbReference type="InterPro" id="IPR001506">
    <property type="entry name" value="Peptidase_M12A"/>
</dbReference>
<evidence type="ECO:0000256" key="1">
    <source>
        <dbReference type="PROSITE-ProRule" id="PRU01211"/>
    </source>
</evidence>
<comment type="caution">
    <text evidence="1">Lacks conserved residue(s) required for the propagation of feature annotation.</text>
</comment>
<dbReference type="AlphaFoldDB" id="A0A914HS17"/>
<sequence length="67" mass="7358">MHYESRQLARQPGLKTITAKVNPAVNDEKMGEWNELAPSDVNVLNRIYCTAPVTLKIMAGSFASGHS</sequence>
<dbReference type="GO" id="GO:0004222">
    <property type="term" value="F:metalloendopeptidase activity"/>
    <property type="evidence" value="ECO:0007669"/>
    <property type="project" value="InterPro"/>
</dbReference>
<dbReference type="WBParaSite" id="Gr19_v10_g3424.t1">
    <property type="protein sequence ID" value="Gr19_v10_g3424.t1"/>
    <property type="gene ID" value="Gr19_v10_g3424"/>
</dbReference>
<dbReference type="Gene3D" id="3.40.390.10">
    <property type="entry name" value="Collagenase (Catalytic Domain)"/>
    <property type="match status" value="1"/>
</dbReference>
<dbReference type="Proteomes" id="UP000887572">
    <property type="component" value="Unplaced"/>
</dbReference>
<keyword evidence="3" id="KW-1185">Reference proteome</keyword>
<organism evidence="3 4">
    <name type="scientific">Globodera rostochiensis</name>
    <name type="common">Golden nematode worm</name>
    <name type="synonym">Heterodera rostochiensis</name>
    <dbReference type="NCBI Taxonomy" id="31243"/>
    <lineage>
        <taxon>Eukaryota</taxon>
        <taxon>Metazoa</taxon>
        <taxon>Ecdysozoa</taxon>
        <taxon>Nematoda</taxon>
        <taxon>Chromadorea</taxon>
        <taxon>Rhabditida</taxon>
        <taxon>Tylenchina</taxon>
        <taxon>Tylenchomorpha</taxon>
        <taxon>Tylenchoidea</taxon>
        <taxon>Heteroderidae</taxon>
        <taxon>Heteroderinae</taxon>
        <taxon>Globodera</taxon>
    </lineage>
</organism>
<reference evidence="4" key="1">
    <citation type="submission" date="2022-11" db="UniProtKB">
        <authorList>
            <consortium name="WormBaseParasite"/>
        </authorList>
    </citation>
    <scope>IDENTIFICATION</scope>
</reference>
<feature type="domain" description="Peptidase M12A" evidence="2">
    <location>
        <begin position="1"/>
        <end position="50"/>
    </location>
</feature>
<dbReference type="InterPro" id="IPR024079">
    <property type="entry name" value="MetalloPept_cat_dom_sf"/>
</dbReference>
<accession>A0A914HS17</accession>
<protein>
    <submittedName>
        <fullName evidence="4">Peptidase M12A domain-containing protein</fullName>
    </submittedName>
</protein>
<evidence type="ECO:0000313" key="4">
    <source>
        <dbReference type="WBParaSite" id="Gr19_v10_g3424.t1"/>
    </source>
</evidence>
<evidence type="ECO:0000259" key="2">
    <source>
        <dbReference type="PROSITE" id="PS51864"/>
    </source>
</evidence>
<name>A0A914HS17_GLORO</name>
<proteinExistence type="predicted"/>
<dbReference type="PROSITE" id="PS51864">
    <property type="entry name" value="ASTACIN"/>
    <property type="match status" value="1"/>
</dbReference>
<dbReference type="GO" id="GO:0006508">
    <property type="term" value="P:proteolysis"/>
    <property type="evidence" value="ECO:0007669"/>
    <property type="project" value="InterPro"/>
</dbReference>